<sequence length="171" mass="18557">MRAAGLCPACSDKITVMESTDQKILALLARDGRMSFTDIGRETGLSTSAAQQRVRRLEQRGFILGYRAQINSKALGRSLVAFIKIIPVSQVRDDSSVVEMLEQMSEITACYSVAGDASYLCQAEVDTPEELDDLLTRIRIAQPVATSTTIVLRTMFAGKPLVDDPDTASGP</sequence>
<keyword evidence="3" id="KW-0804">Transcription</keyword>
<dbReference type="InterPro" id="IPR036388">
    <property type="entry name" value="WH-like_DNA-bd_sf"/>
</dbReference>
<dbReference type="GO" id="GO:0043565">
    <property type="term" value="F:sequence-specific DNA binding"/>
    <property type="evidence" value="ECO:0007669"/>
    <property type="project" value="InterPro"/>
</dbReference>
<name>A0A375I181_9ACTN</name>
<keyword evidence="6" id="KW-1185">Reference proteome</keyword>
<reference evidence="6" key="1">
    <citation type="submission" date="2018-02" db="EMBL/GenBank/DDBJ databases">
        <authorList>
            <person name="Hornung B."/>
        </authorList>
    </citation>
    <scope>NUCLEOTIDE SEQUENCE [LARGE SCALE GENOMIC DNA]</scope>
</reference>
<keyword evidence="1" id="KW-0805">Transcription regulation</keyword>
<evidence type="ECO:0000256" key="3">
    <source>
        <dbReference type="ARBA" id="ARBA00023163"/>
    </source>
</evidence>
<evidence type="ECO:0000256" key="2">
    <source>
        <dbReference type="ARBA" id="ARBA00023125"/>
    </source>
</evidence>
<dbReference type="SUPFAM" id="SSF54909">
    <property type="entry name" value="Dimeric alpha+beta barrel"/>
    <property type="match status" value="1"/>
</dbReference>
<dbReference type="PANTHER" id="PTHR30154:SF53">
    <property type="entry name" value="HTH-TYPE TRANSCRIPTIONAL REGULATOR LRPC"/>
    <property type="match status" value="1"/>
</dbReference>
<dbReference type="Pfam" id="PF13404">
    <property type="entry name" value="HTH_AsnC-type"/>
    <property type="match status" value="1"/>
</dbReference>
<evidence type="ECO:0000259" key="4">
    <source>
        <dbReference type="PROSITE" id="PS50956"/>
    </source>
</evidence>
<dbReference type="SUPFAM" id="SSF46785">
    <property type="entry name" value="Winged helix' DNA-binding domain"/>
    <property type="match status" value="1"/>
</dbReference>
<dbReference type="InterPro" id="IPR000485">
    <property type="entry name" value="AsnC-type_HTH_dom"/>
</dbReference>
<dbReference type="PROSITE" id="PS00519">
    <property type="entry name" value="HTH_ASNC_1"/>
    <property type="match status" value="1"/>
</dbReference>
<dbReference type="InterPro" id="IPR019885">
    <property type="entry name" value="Tscrpt_reg_HTH_AsnC-type_CS"/>
</dbReference>
<evidence type="ECO:0000313" key="6">
    <source>
        <dbReference type="Proteomes" id="UP000265962"/>
    </source>
</evidence>
<accession>A0A375I181</accession>
<dbReference type="Proteomes" id="UP000265962">
    <property type="component" value="Unassembled WGS sequence"/>
</dbReference>
<proteinExistence type="predicted"/>
<dbReference type="AlphaFoldDB" id="A0A375I181"/>
<protein>
    <submittedName>
        <fullName evidence="5">AsnC-type helix-turn-helix domain</fullName>
    </submittedName>
</protein>
<dbReference type="InterPro" id="IPR011991">
    <property type="entry name" value="ArsR-like_HTH"/>
</dbReference>
<dbReference type="EMBL" id="OMOH01000001">
    <property type="protein sequence ID" value="SPF67150.1"/>
    <property type="molecule type" value="Genomic_DNA"/>
</dbReference>
<keyword evidence="2" id="KW-0238">DNA-binding</keyword>
<feature type="domain" description="HTH asnC-type" evidence="4">
    <location>
        <begin position="17"/>
        <end position="78"/>
    </location>
</feature>
<dbReference type="Gene3D" id="3.30.70.920">
    <property type="match status" value="1"/>
</dbReference>
<dbReference type="InterPro" id="IPR011008">
    <property type="entry name" value="Dimeric_a/b-barrel"/>
</dbReference>
<dbReference type="InterPro" id="IPR019888">
    <property type="entry name" value="Tscrpt_reg_AsnC-like"/>
</dbReference>
<dbReference type="InterPro" id="IPR036390">
    <property type="entry name" value="WH_DNA-bd_sf"/>
</dbReference>
<organism evidence="5 6">
    <name type="scientific">Propionibacterium ruminifibrarum</name>
    <dbReference type="NCBI Taxonomy" id="1962131"/>
    <lineage>
        <taxon>Bacteria</taxon>
        <taxon>Bacillati</taxon>
        <taxon>Actinomycetota</taxon>
        <taxon>Actinomycetes</taxon>
        <taxon>Propionibacteriales</taxon>
        <taxon>Propionibacteriaceae</taxon>
        <taxon>Propionibacterium</taxon>
    </lineage>
</organism>
<gene>
    <name evidence="5" type="ORF">PROPJV5_0160</name>
</gene>
<dbReference type="GO" id="GO:0005829">
    <property type="term" value="C:cytosol"/>
    <property type="evidence" value="ECO:0007669"/>
    <property type="project" value="TreeGrafter"/>
</dbReference>
<dbReference type="Gene3D" id="1.10.10.10">
    <property type="entry name" value="Winged helix-like DNA-binding domain superfamily/Winged helix DNA-binding domain"/>
    <property type="match status" value="1"/>
</dbReference>
<evidence type="ECO:0000313" key="5">
    <source>
        <dbReference type="EMBL" id="SPF67150.1"/>
    </source>
</evidence>
<dbReference type="InterPro" id="IPR019887">
    <property type="entry name" value="Tscrpt_reg_AsnC/Lrp_C"/>
</dbReference>
<dbReference type="Pfam" id="PF01037">
    <property type="entry name" value="AsnC_trans_reg"/>
    <property type="match status" value="1"/>
</dbReference>
<evidence type="ECO:0000256" key="1">
    <source>
        <dbReference type="ARBA" id="ARBA00023015"/>
    </source>
</evidence>
<dbReference type="CDD" id="cd00090">
    <property type="entry name" value="HTH_ARSR"/>
    <property type="match status" value="1"/>
</dbReference>
<dbReference type="PRINTS" id="PR00033">
    <property type="entry name" value="HTHASNC"/>
</dbReference>
<dbReference type="GO" id="GO:0043200">
    <property type="term" value="P:response to amino acid"/>
    <property type="evidence" value="ECO:0007669"/>
    <property type="project" value="TreeGrafter"/>
</dbReference>
<dbReference type="PROSITE" id="PS50956">
    <property type="entry name" value="HTH_ASNC_2"/>
    <property type="match status" value="1"/>
</dbReference>
<dbReference type="SMART" id="SM00344">
    <property type="entry name" value="HTH_ASNC"/>
    <property type="match status" value="1"/>
</dbReference>
<dbReference type="PANTHER" id="PTHR30154">
    <property type="entry name" value="LEUCINE-RESPONSIVE REGULATORY PROTEIN"/>
    <property type="match status" value="1"/>
</dbReference>